<accession>A0A9Q5V7I5</accession>
<proteinExistence type="predicted"/>
<protein>
    <submittedName>
        <fullName evidence="1">Uncharacterized protein</fullName>
    </submittedName>
</protein>
<dbReference type="GeneID" id="66740989"/>
<evidence type="ECO:0000313" key="2">
    <source>
        <dbReference type="Proteomes" id="UP000422232"/>
    </source>
</evidence>
<name>A0A9Q5V7I5_PISSA</name>
<dbReference type="RefSeq" id="WP_098082850.1">
    <property type="nucleotide sequence ID" value="NZ_CP012413.1"/>
</dbReference>
<dbReference type="Gene3D" id="2.30.29.80">
    <property type="match status" value="1"/>
</dbReference>
<dbReference type="Proteomes" id="UP000422232">
    <property type="component" value="Chromosome"/>
</dbReference>
<keyword evidence="2" id="KW-1185">Reference proteome</keyword>
<dbReference type="AlphaFoldDB" id="A0A9Q5V7I5"/>
<evidence type="ECO:0000313" key="1">
    <source>
        <dbReference type="EMBL" id="QGO05923.1"/>
    </source>
</evidence>
<dbReference type="InterPro" id="IPR036913">
    <property type="entry name" value="YegP-like_sf"/>
</dbReference>
<dbReference type="SUPFAM" id="SSF160113">
    <property type="entry name" value="YegP-like"/>
    <property type="match status" value="1"/>
</dbReference>
<sequence>MSELSRPENKWDIFKNSKGQWQWSCSDPNGRFLGASTETFDNEESCVTNAREQGYSGE</sequence>
<reference evidence="1 2" key="1">
    <citation type="submission" date="2019-04" db="EMBL/GenBank/DDBJ databases">
        <title>Complete genome sequencing of Piscirickettsia salmonis strain Psal-009.</title>
        <authorList>
            <person name="Schober I."/>
            <person name="Bunk B."/>
            <person name="Sproer C."/>
            <person name="Carril G.P."/>
            <person name="Riedel T."/>
            <person name="Flores-Herrera P.A."/>
            <person name="Nourdin-Galindo G."/>
            <person name="Marshall S.H."/>
            <person name="Overmann J."/>
        </authorList>
    </citation>
    <scope>NUCLEOTIDE SEQUENCE [LARGE SCALE GENOMIC DNA]</scope>
    <source>
        <strain evidence="1 2">Psal-009</strain>
    </source>
</reference>
<dbReference type="EMBL" id="CP038908">
    <property type="protein sequence ID" value="QGO05923.1"/>
    <property type="molecule type" value="Genomic_DNA"/>
</dbReference>
<gene>
    <name evidence="1" type="ORF">Psal009_01820</name>
</gene>
<organism evidence="1 2">
    <name type="scientific">Piscirickettsia salmonis</name>
    <dbReference type="NCBI Taxonomy" id="1238"/>
    <lineage>
        <taxon>Bacteria</taxon>
        <taxon>Pseudomonadati</taxon>
        <taxon>Pseudomonadota</taxon>
        <taxon>Gammaproteobacteria</taxon>
        <taxon>Thiotrichales</taxon>
        <taxon>Piscirickettsiaceae</taxon>
        <taxon>Piscirickettsia</taxon>
    </lineage>
</organism>